<organism evidence="2 3">
    <name type="scientific">Zophobas morio</name>
    <dbReference type="NCBI Taxonomy" id="2755281"/>
    <lineage>
        <taxon>Eukaryota</taxon>
        <taxon>Metazoa</taxon>
        <taxon>Ecdysozoa</taxon>
        <taxon>Arthropoda</taxon>
        <taxon>Hexapoda</taxon>
        <taxon>Insecta</taxon>
        <taxon>Pterygota</taxon>
        <taxon>Neoptera</taxon>
        <taxon>Endopterygota</taxon>
        <taxon>Coleoptera</taxon>
        <taxon>Polyphaga</taxon>
        <taxon>Cucujiformia</taxon>
        <taxon>Tenebrionidae</taxon>
        <taxon>Zophobas</taxon>
    </lineage>
</organism>
<evidence type="ECO:0000259" key="1">
    <source>
        <dbReference type="PROSITE" id="PS51202"/>
    </source>
</evidence>
<dbReference type="PANTHER" id="PTHR43833:SF7">
    <property type="entry name" value="KTR SYSTEM POTASSIUM UPTAKE PROTEIN C"/>
    <property type="match status" value="1"/>
</dbReference>
<reference evidence="2" key="1">
    <citation type="journal article" date="2023" name="G3 (Bethesda)">
        <title>Whole genome assemblies of Zophobas morio and Tenebrio molitor.</title>
        <authorList>
            <person name="Kaur S."/>
            <person name="Stinson S.A."/>
            <person name="diCenzo G.C."/>
        </authorList>
    </citation>
    <scope>NUCLEOTIDE SEQUENCE</scope>
    <source>
        <strain evidence="2">QUZm001</strain>
    </source>
</reference>
<dbReference type="InterPro" id="IPR003148">
    <property type="entry name" value="RCK_N"/>
</dbReference>
<dbReference type="EMBL" id="JALNTZ010002594">
    <property type="protein sequence ID" value="KAJ3616926.1"/>
    <property type="molecule type" value="Genomic_DNA"/>
</dbReference>
<sequence length="192" mass="21097">MNKVIDDELNGAEGIIIDSTNKQALENNGLNQFDGVIVCYENNLETSVVTTLNLLEMGAENIIAIAKNERHKKILLAIGVSELDIVVPGILTGQVVATKSIFDIESDVQTSDGEFISTKITITEESIFDKSIDECNLNQSKDFNIIQIKRNGKTILPEPDTILKENDILMVYVKSNLINDLVLKLSGDTSTN</sequence>
<dbReference type="Gene3D" id="3.40.50.720">
    <property type="entry name" value="NAD(P)-binding Rossmann-like Domain"/>
    <property type="match status" value="1"/>
</dbReference>
<proteinExistence type="predicted"/>
<dbReference type="InterPro" id="IPR006037">
    <property type="entry name" value="RCK_C"/>
</dbReference>
<dbReference type="Gene3D" id="3.30.70.1450">
    <property type="entry name" value="Regulator of K+ conductance, C-terminal domain"/>
    <property type="match status" value="1"/>
</dbReference>
<dbReference type="Proteomes" id="UP001168821">
    <property type="component" value="Unassembled WGS sequence"/>
</dbReference>
<evidence type="ECO:0000313" key="2">
    <source>
        <dbReference type="EMBL" id="KAJ3616926.1"/>
    </source>
</evidence>
<dbReference type="PANTHER" id="PTHR43833">
    <property type="entry name" value="POTASSIUM CHANNEL PROTEIN 2-RELATED-RELATED"/>
    <property type="match status" value="1"/>
</dbReference>
<dbReference type="InterPro" id="IPR050721">
    <property type="entry name" value="Trk_Ktr_HKT_K-transport"/>
</dbReference>
<dbReference type="Pfam" id="PF02254">
    <property type="entry name" value="TrkA_N"/>
    <property type="match status" value="1"/>
</dbReference>
<dbReference type="InterPro" id="IPR036721">
    <property type="entry name" value="RCK_C_sf"/>
</dbReference>
<gene>
    <name evidence="2" type="ORF">Zmor_008942</name>
</gene>
<dbReference type="Pfam" id="PF02080">
    <property type="entry name" value="TrkA_C"/>
    <property type="match status" value="1"/>
</dbReference>
<dbReference type="AlphaFoldDB" id="A0AA38HH83"/>
<evidence type="ECO:0000313" key="3">
    <source>
        <dbReference type="Proteomes" id="UP001168821"/>
    </source>
</evidence>
<dbReference type="SUPFAM" id="SSF116726">
    <property type="entry name" value="TrkA C-terminal domain-like"/>
    <property type="match status" value="1"/>
</dbReference>
<keyword evidence="3" id="KW-1185">Reference proteome</keyword>
<protein>
    <recommendedName>
        <fullName evidence="1">RCK C-terminal domain-containing protein</fullName>
    </recommendedName>
</protein>
<name>A0AA38HH83_9CUCU</name>
<dbReference type="SUPFAM" id="SSF51735">
    <property type="entry name" value="NAD(P)-binding Rossmann-fold domains"/>
    <property type="match status" value="1"/>
</dbReference>
<comment type="caution">
    <text evidence="2">The sequence shown here is derived from an EMBL/GenBank/DDBJ whole genome shotgun (WGS) entry which is preliminary data.</text>
</comment>
<dbReference type="GO" id="GO:0008324">
    <property type="term" value="F:monoatomic cation transmembrane transporter activity"/>
    <property type="evidence" value="ECO:0007669"/>
    <property type="project" value="InterPro"/>
</dbReference>
<dbReference type="PROSITE" id="PS51202">
    <property type="entry name" value="RCK_C"/>
    <property type="match status" value="1"/>
</dbReference>
<feature type="domain" description="RCK C-terminal" evidence="1">
    <location>
        <begin position="102"/>
        <end position="188"/>
    </location>
</feature>
<accession>A0AA38HH83</accession>
<dbReference type="InterPro" id="IPR036291">
    <property type="entry name" value="NAD(P)-bd_dom_sf"/>
</dbReference>
<dbReference type="GO" id="GO:0006813">
    <property type="term" value="P:potassium ion transport"/>
    <property type="evidence" value="ECO:0007669"/>
    <property type="project" value="InterPro"/>
</dbReference>